<dbReference type="PANTHER" id="PTHR11455:SF22">
    <property type="entry name" value="CRYPTOCHROME DASH"/>
    <property type="match status" value="1"/>
</dbReference>
<dbReference type="InterPro" id="IPR036155">
    <property type="entry name" value="Crypto/Photolyase_N_sf"/>
</dbReference>
<name>A0A8J5XME0_DIALT</name>
<dbReference type="Pfam" id="PF00875">
    <property type="entry name" value="DNA_photolyase"/>
    <property type="match status" value="1"/>
</dbReference>
<dbReference type="InterPro" id="IPR036134">
    <property type="entry name" value="Crypto/Photolyase_FAD-like_sf"/>
</dbReference>
<evidence type="ECO:0000256" key="3">
    <source>
        <dbReference type="ARBA" id="ARBA00022827"/>
    </source>
</evidence>
<dbReference type="SUPFAM" id="SSF48173">
    <property type="entry name" value="Cryptochrome/photolyase FAD-binding domain"/>
    <property type="match status" value="1"/>
</dbReference>
<feature type="binding site" evidence="5">
    <location>
        <begin position="429"/>
        <end position="431"/>
    </location>
    <ligand>
        <name>FAD</name>
        <dbReference type="ChEBI" id="CHEBI:57692"/>
    </ligand>
</feature>
<dbReference type="NCBIfam" id="TIGR02765">
    <property type="entry name" value="crypto_DASH"/>
    <property type="match status" value="1"/>
</dbReference>
<evidence type="ECO:0000256" key="5">
    <source>
        <dbReference type="PIRSR" id="PIRSR602081-1"/>
    </source>
</evidence>
<organism evidence="9 10">
    <name type="scientific">Diacronema lutheri</name>
    <name type="common">Unicellular marine alga</name>
    <name type="synonym">Monochrysis lutheri</name>
    <dbReference type="NCBI Taxonomy" id="2081491"/>
    <lineage>
        <taxon>Eukaryota</taxon>
        <taxon>Haptista</taxon>
        <taxon>Haptophyta</taxon>
        <taxon>Pavlovophyceae</taxon>
        <taxon>Pavlovales</taxon>
        <taxon>Pavlovaceae</taxon>
        <taxon>Diacronema</taxon>
    </lineage>
</organism>
<evidence type="ECO:0000256" key="2">
    <source>
        <dbReference type="ARBA" id="ARBA00022630"/>
    </source>
</evidence>
<feature type="compositionally biased region" description="Basic residues" evidence="7">
    <location>
        <begin position="564"/>
        <end position="576"/>
    </location>
</feature>
<feature type="region of interest" description="Disordered" evidence="7">
    <location>
        <begin position="518"/>
        <end position="576"/>
    </location>
</feature>
<keyword evidence="3 5" id="KW-0274">FAD</keyword>
<dbReference type="InterPro" id="IPR018394">
    <property type="entry name" value="DNA_photolyase_1_CS_C"/>
</dbReference>
<evidence type="ECO:0000313" key="9">
    <source>
        <dbReference type="EMBL" id="KAG8467638.1"/>
    </source>
</evidence>
<evidence type="ECO:0000313" key="10">
    <source>
        <dbReference type="Proteomes" id="UP000751190"/>
    </source>
</evidence>
<evidence type="ECO:0000259" key="8">
    <source>
        <dbReference type="PROSITE" id="PS51645"/>
    </source>
</evidence>
<feature type="binding site" evidence="5">
    <location>
        <position position="276"/>
    </location>
    <ligand>
        <name>FAD</name>
        <dbReference type="ChEBI" id="CHEBI:57692"/>
    </ligand>
</feature>
<keyword evidence="4 6" id="KW-0157">Chromophore</keyword>
<dbReference type="Gene3D" id="1.25.40.80">
    <property type="match status" value="1"/>
</dbReference>
<dbReference type="InterPro" id="IPR006050">
    <property type="entry name" value="DNA_photolyase_N"/>
</dbReference>
<feature type="binding site" evidence="5">
    <location>
        <begin position="289"/>
        <end position="293"/>
    </location>
    <ligand>
        <name>FAD</name>
        <dbReference type="ChEBI" id="CHEBI:57692"/>
    </ligand>
</feature>
<evidence type="ECO:0000256" key="7">
    <source>
        <dbReference type="SAM" id="MobiDB-lite"/>
    </source>
</evidence>
<comment type="cofactor">
    <cofactor evidence="5 6">
        <name>FAD</name>
        <dbReference type="ChEBI" id="CHEBI:57692"/>
    </cofactor>
    <text evidence="5 6">Binds 1 FAD per subunit.</text>
</comment>
<comment type="caution">
    <text evidence="9">The sequence shown here is derived from an EMBL/GenBank/DDBJ whole genome shotgun (WGS) entry which is preliminary data.</text>
</comment>
<dbReference type="PROSITE" id="PS51645">
    <property type="entry name" value="PHR_CRY_ALPHA_BETA"/>
    <property type="match status" value="1"/>
</dbReference>
<feature type="domain" description="Photolyase/cryptochrome alpha/beta" evidence="8">
    <location>
        <begin position="6"/>
        <end position="151"/>
    </location>
</feature>
<dbReference type="GO" id="GO:0003904">
    <property type="term" value="F:deoxyribodipyrimidine photo-lyase activity"/>
    <property type="evidence" value="ECO:0007669"/>
    <property type="project" value="TreeGrafter"/>
</dbReference>
<dbReference type="GO" id="GO:0003677">
    <property type="term" value="F:DNA binding"/>
    <property type="evidence" value="ECO:0007669"/>
    <property type="project" value="TreeGrafter"/>
</dbReference>
<comment type="function">
    <text evidence="6">May have a photoreceptor function.</text>
</comment>
<dbReference type="Gene3D" id="3.40.50.620">
    <property type="entry name" value="HUPs"/>
    <property type="match status" value="1"/>
</dbReference>
<dbReference type="PROSITE" id="PS00394">
    <property type="entry name" value="DNA_PHOTOLYASES_1_1"/>
    <property type="match status" value="1"/>
</dbReference>
<dbReference type="Pfam" id="PF03441">
    <property type="entry name" value="FAD_binding_7"/>
    <property type="match status" value="1"/>
</dbReference>
<feature type="binding site" evidence="5">
    <location>
        <begin position="329"/>
        <end position="336"/>
    </location>
    <ligand>
        <name>FAD</name>
        <dbReference type="ChEBI" id="CHEBI:57692"/>
    </ligand>
</feature>
<dbReference type="InterPro" id="IPR005101">
    <property type="entry name" value="Cryptochr/Photolyase_FAD-bd"/>
</dbReference>
<evidence type="ECO:0000256" key="1">
    <source>
        <dbReference type="ARBA" id="ARBA00005862"/>
    </source>
</evidence>
<dbReference type="OMA" id="YVCEEIR"/>
<dbReference type="Proteomes" id="UP000751190">
    <property type="component" value="Unassembled WGS sequence"/>
</dbReference>
<dbReference type="InterPro" id="IPR014729">
    <property type="entry name" value="Rossmann-like_a/b/a_fold"/>
</dbReference>
<keyword evidence="10" id="KW-1185">Reference proteome</keyword>
<proteinExistence type="inferred from homology"/>
<dbReference type="PANTHER" id="PTHR11455">
    <property type="entry name" value="CRYPTOCHROME"/>
    <property type="match status" value="1"/>
</dbReference>
<dbReference type="InterPro" id="IPR014133">
    <property type="entry name" value="Cry_DASH"/>
</dbReference>
<dbReference type="Gene3D" id="1.10.579.10">
    <property type="entry name" value="DNA Cyclobutane Dipyrimidine Photolyase, subunit A, domain 3"/>
    <property type="match status" value="1"/>
</dbReference>
<gene>
    <name evidence="9" type="ORF">KFE25_006690</name>
</gene>
<dbReference type="EMBL" id="JAGTXO010000005">
    <property type="protein sequence ID" value="KAG8467638.1"/>
    <property type="molecule type" value="Genomic_DNA"/>
</dbReference>
<protein>
    <recommendedName>
        <fullName evidence="6">Cryptochrome DASH</fullName>
    </recommendedName>
</protein>
<reference evidence="9" key="1">
    <citation type="submission" date="2021-05" db="EMBL/GenBank/DDBJ databases">
        <title>The genome of the haptophyte Pavlova lutheri (Diacronema luteri, Pavlovales) - a model for lipid biosynthesis in eukaryotic algae.</title>
        <authorList>
            <person name="Hulatt C.J."/>
            <person name="Posewitz M.C."/>
        </authorList>
    </citation>
    <scope>NUCLEOTIDE SEQUENCE</scope>
    <source>
        <strain evidence="9">NIVA-4/92</strain>
    </source>
</reference>
<sequence>MASKRIVVWFKGTNDLRVHDNPLLARAAQLCAELGGDAEVVPAYSFDPFFFGVSELGSNKMGPHRARFLVESVADLRAQLRAQCASDLLVGVGPPERLIGPLVGSAPAGGAVLLMSDEVASEEREAVGRVRSAVRATGTPCDVESFWMSTVYHRDDLPFGGGARGARANGGGLERMPDMFTPFKERVERELATRPMARTPAAGELPLPPKRDALASDGVTAGECARGFDLLPSLAQLGMAEPMDDPRGVLRFVGGEAAALRRVRHYLWDTDCLRSYFETRNGMIGADYSSKLSPWLAHGCLSPLKVVEEVGRYEAARVKNKSTYWLIFELLWRDFFRFYAVKHGNAIFKLGGITGERREWVTGAQAAERLRRWKEGSTGLPLVDANMREMAATGFMSNRGRQNVASYLALDLAVDWRLGADHFEGLLLDYDVASNWGNWVSAAGLARAGRVNQFNIVKQGRDYDADGAYVRLWCPELRAVPAEYIHTPWEMPQQLQDKLGVRIGEDYPSPLAVPPGHAFRGAYAGGRRPATGNAPIGGRAPNTDRFGRRPSDGGGAGEPGAGSARRRPPRGGRVQR</sequence>
<dbReference type="InterPro" id="IPR002081">
    <property type="entry name" value="Cryptochrome/DNA_photolyase_1"/>
</dbReference>
<dbReference type="GO" id="GO:0071949">
    <property type="term" value="F:FAD binding"/>
    <property type="evidence" value="ECO:0007669"/>
    <property type="project" value="TreeGrafter"/>
</dbReference>
<dbReference type="AlphaFoldDB" id="A0A8J5XME0"/>
<accession>A0A8J5XME0</accession>
<comment type="cofactor">
    <cofactor evidence="6">
        <name>(6R)-5,10-methylene-5,6,7,8-tetrahydrofolate</name>
        <dbReference type="ChEBI" id="CHEBI:15636"/>
    </cofactor>
    <text evidence="6">Binds 1 5,10-methenyltetrahydrofolate (MTHF) per subunit.</text>
</comment>
<dbReference type="SUPFAM" id="SSF52425">
    <property type="entry name" value="Cryptochrome/photolyase, N-terminal domain"/>
    <property type="match status" value="1"/>
</dbReference>
<evidence type="ECO:0000256" key="6">
    <source>
        <dbReference type="RuleBase" id="RU367151"/>
    </source>
</evidence>
<dbReference type="GO" id="GO:0000719">
    <property type="term" value="P:photoreactive repair"/>
    <property type="evidence" value="ECO:0007669"/>
    <property type="project" value="TreeGrafter"/>
</dbReference>
<dbReference type="OrthoDB" id="435881at2759"/>
<dbReference type="PRINTS" id="PR00147">
    <property type="entry name" value="DNAPHOTLYASE"/>
</dbReference>
<comment type="similarity">
    <text evidence="1 6">Belongs to the DNA photolyase class-1 family.</text>
</comment>
<evidence type="ECO:0000256" key="4">
    <source>
        <dbReference type="ARBA" id="ARBA00022991"/>
    </source>
</evidence>
<keyword evidence="2 5" id="KW-0285">Flavoprotein</keyword>